<comment type="cofactor">
    <cofactor evidence="1">
        <name>Mg(2+)</name>
        <dbReference type="ChEBI" id="CHEBI:18420"/>
    </cofactor>
</comment>
<feature type="domain" description="Pyruvate phosphate dikinase AMP/ATP-binding" evidence="16">
    <location>
        <begin position="322"/>
        <end position="623"/>
    </location>
</feature>
<evidence type="ECO:0000256" key="11">
    <source>
        <dbReference type="ARBA" id="ARBA00022840"/>
    </source>
</evidence>
<keyword evidence="12" id="KW-0460">Magnesium</keyword>
<proteinExistence type="inferred from homology"/>
<accession>A0A085Z8S4</accession>
<gene>
    <name evidence="17" type="ORF">IX39_09510</name>
</gene>
<comment type="pathway">
    <text evidence="3">Carbohydrate biosynthesis; gluconeogenesis.</text>
</comment>
<keyword evidence="15" id="KW-0732">Signal</keyword>
<dbReference type="SUPFAM" id="SSF56059">
    <property type="entry name" value="Glutathione synthetase ATP-binding domain-like"/>
    <property type="match status" value="1"/>
</dbReference>
<dbReference type="Proteomes" id="UP000028713">
    <property type="component" value="Unassembled WGS sequence"/>
</dbReference>
<dbReference type="AlphaFoldDB" id="A0A085Z8S4"/>
<feature type="signal peptide" evidence="15">
    <location>
        <begin position="1"/>
        <end position="18"/>
    </location>
</feature>
<dbReference type="InterPro" id="IPR013815">
    <property type="entry name" value="ATP_grasp_subdomain_1"/>
</dbReference>
<name>A0A085Z8S4_9FLAO</name>
<comment type="caution">
    <text evidence="17">The sequence shown here is derived from an EMBL/GenBank/DDBJ whole genome shotgun (WGS) entry which is preliminary data.</text>
</comment>
<dbReference type="GO" id="GO:0005524">
    <property type="term" value="F:ATP binding"/>
    <property type="evidence" value="ECO:0007669"/>
    <property type="project" value="UniProtKB-KW"/>
</dbReference>
<evidence type="ECO:0000256" key="2">
    <source>
        <dbReference type="ARBA" id="ARBA00002988"/>
    </source>
</evidence>
<dbReference type="GO" id="GO:0046872">
    <property type="term" value="F:metal ion binding"/>
    <property type="evidence" value="ECO:0007669"/>
    <property type="project" value="UniProtKB-KW"/>
</dbReference>
<evidence type="ECO:0000256" key="7">
    <source>
        <dbReference type="ARBA" id="ARBA00022679"/>
    </source>
</evidence>
<dbReference type="InterPro" id="IPR006319">
    <property type="entry name" value="PEP_synth"/>
</dbReference>
<dbReference type="PANTHER" id="PTHR43030">
    <property type="entry name" value="PHOSPHOENOLPYRUVATE SYNTHASE"/>
    <property type="match status" value="1"/>
</dbReference>
<evidence type="ECO:0000313" key="17">
    <source>
        <dbReference type="EMBL" id="KFF00838.1"/>
    </source>
</evidence>
<dbReference type="STRING" id="236814.IX39_09510"/>
<keyword evidence="11" id="KW-0067">ATP-binding</keyword>
<feature type="chain" id="PRO_5001800603" description="Phosphoenolpyruvate synthase" evidence="15">
    <location>
        <begin position="19"/>
        <end position="627"/>
    </location>
</feature>
<dbReference type="Gene3D" id="3.30.1490.20">
    <property type="entry name" value="ATP-grasp fold, A domain"/>
    <property type="match status" value="1"/>
</dbReference>
<dbReference type="EC" id="2.7.9.2" evidence="5"/>
<evidence type="ECO:0000256" key="12">
    <source>
        <dbReference type="ARBA" id="ARBA00022842"/>
    </source>
</evidence>
<keyword evidence="9" id="KW-0547">Nucleotide-binding</keyword>
<keyword evidence="7" id="KW-0808">Transferase</keyword>
<evidence type="ECO:0000256" key="14">
    <source>
        <dbReference type="ARBA" id="ARBA00047700"/>
    </source>
</evidence>
<dbReference type="EMBL" id="JPRP01000001">
    <property type="protein sequence ID" value="KFF00838.1"/>
    <property type="molecule type" value="Genomic_DNA"/>
</dbReference>
<evidence type="ECO:0000256" key="4">
    <source>
        <dbReference type="ARBA" id="ARBA00007837"/>
    </source>
</evidence>
<sequence length="627" mass="72625">MKNIFLFLFLSISLLSYSQDNYVHSITKKQQFLNLAGKPLTDKFTNMKSVKVVYDYNSKKMYFFNSTKYTYHYEFCVEVLGYAQDNGEFNKRSYNPTNSRDYLLANINYLEDSDDWVMELAASDEMNAGLINFFYKEVSKNVFFKDKLKFYLNSPHVIVLNSKNQLKIPTVFSDFIFKRITEQSIENANNVGILKKYDLQKKEDFNPKSDEIIIINTTPEFIPTVKGIIITELQTPLSHLVLLAKNRNIPVYVDTKVWDKQSVNNLLGKKVELITKENSYSLKASQKPIVTKKAVKEIILQKDLSVTDLIDLEKATPLNIVHSIGSKATNLGLLKQIQKEMKSFKTPEYAFAIPFYYFDQHIKENNFQDKINALYAIPKDSVKLLEKELKAFRKTVKDSKVNPELLKKIEEKLNAQTDFKNFRFRSSTNAEDMEGFNGAGLYDSKTGIIGDADKTIEKAILDVWSSFWNFRAFQERDLFGINHESCAMGVLVHRSFPDEKANGVLVTRNLYRDKYAGITVNVQLGEESVVKPEPGVTCDEFYCHNFNFLGSFVVDYRSTSSLNKGKPILSETEIRKLFDISPVLERKMYLLWQKRKMAKKNYPLDIEFKYLGDQKQLYIKQARAYMD</sequence>
<dbReference type="OrthoDB" id="1373043at2"/>
<evidence type="ECO:0000256" key="13">
    <source>
        <dbReference type="ARBA" id="ARBA00033470"/>
    </source>
</evidence>
<dbReference type="eggNOG" id="COG0574">
    <property type="taxonomic scope" value="Bacteria"/>
</dbReference>
<dbReference type="UniPathway" id="UPA00138"/>
<comment type="function">
    <text evidence="2">Catalyzes the phosphorylation of pyruvate to phosphoenolpyruvate.</text>
</comment>
<comment type="catalytic activity">
    <reaction evidence="14">
        <text>pyruvate + ATP + H2O = phosphoenolpyruvate + AMP + phosphate + 2 H(+)</text>
        <dbReference type="Rhea" id="RHEA:11364"/>
        <dbReference type="ChEBI" id="CHEBI:15361"/>
        <dbReference type="ChEBI" id="CHEBI:15377"/>
        <dbReference type="ChEBI" id="CHEBI:15378"/>
        <dbReference type="ChEBI" id="CHEBI:30616"/>
        <dbReference type="ChEBI" id="CHEBI:43474"/>
        <dbReference type="ChEBI" id="CHEBI:58702"/>
        <dbReference type="ChEBI" id="CHEBI:456215"/>
        <dbReference type="EC" id="2.7.9.2"/>
    </reaction>
</comment>
<evidence type="ECO:0000256" key="1">
    <source>
        <dbReference type="ARBA" id="ARBA00001946"/>
    </source>
</evidence>
<keyword evidence="18" id="KW-1185">Reference proteome</keyword>
<evidence type="ECO:0000256" key="15">
    <source>
        <dbReference type="SAM" id="SignalP"/>
    </source>
</evidence>
<protein>
    <recommendedName>
        <fullName evidence="6">Phosphoenolpyruvate synthase</fullName>
        <ecNumber evidence="5">2.7.9.2</ecNumber>
    </recommendedName>
    <alternativeName>
        <fullName evidence="13">Pyruvate, water dikinase</fullName>
    </alternativeName>
</protein>
<dbReference type="Pfam" id="PF01326">
    <property type="entry name" value="PPDK_N"/>
    <property type="match status" value="1"/>
</dbReference>
<evidence type="ECO:0000259" key="16">
    <source>
        <dbReference type="Pfam" id="PF01326"/>
    </source>
</evidence>
<evidence type="ECO:0000256" key="6">
    <source>
        <dbReference type="ARBA" id="ARBA00021623"/>
    </source>
</evidence>
<evidence type="ECO:0000256" key="9">
    <source>
        <dbReference type="ARBA" id="ARBA00022741"/>
    </source>
</evidence>
<dbReference type="PANTHER" id="PTHR43030:SF1">
    <property type="entry name" value="PHOSPHOENOLPYRUVATE SYNTHASE"/>
    <property type="match status" value="1"/>
</dbReference>
<evidence type="ECO:0000256" key="8">
    <source>
        <dbReference type="ARBA" id="ARBA00022723"/>
    </source>
</evidence>
<evidence type="ECO:0000256" key="3">
    <source>
        <dbReference type="ARBA" id="ARBA00004742"/>
    </source>
</evidence>
<reference evidence="17 18" key="1">
    <citation type="submission" date="2014-07" db="EMBL/GenBank/DDBJ databases">
        <title>Genome of Chryseobacterium formosense LMG 24722.</title>
        <authorList>
            <person name="Pipes S.E."/>
            <person name="Stropko S.J."/>
            <person name="Newman J.D."/>
        </authorList>
    </citation>
    <scope>NUCLEOTIDE SEQUENCE [LARGE SCALE GENOMIC DNA]</scope>
    <source>
        <strain evidence="17 18">LMG 24722</strain>
    </source>
</reference>
<evidence type="ECO:0000256" key="5">
    <source>
        <dbReference type="ARBA" id="ARBA00011996"/>
    </source>
</evidence>
<dbReference type="InterPro" id="IPR002192">
    <property type="entry name" value="PPDK_AMP/ATP-bd"/>
</dbReference>
<comment type="similarity">
    <text evidence="4">Belongs to the PEP-utilizing enzyme family.</text>
</comment>
<organism evidence="17 18">
    <name type="scientific">Chryseobacterium formosense</name>
    <dbReference type="NCBI Taxonomy" id="236814"/>
    <lineage>
        <taxon>Bacteria</taxon>
        <taxon>Pseudomonadati</taxon>
        <taxon>Bacteroidota</taxon>
        <taxon>Flavobacteriia</taxon>
        <taxon>Flavobacteriales</taxon>
        <taxon>Weeksellaceae</taxon>
        <taxon>Chryseobacterium group</taxon>
        <taxon>Chryseobacterium</taxon>
    </lineage>
</organism>
<keyword evidence="10" id="KW-0418">Kinase</keyword>
<keyword evidence="8" id="KW-0479">Metal-binding</keyword>
<dbReference type="RefSeq" id="WP_034675603.1">
    <property type="nucleotide sequence ID" value="NZ_FPAP01000001.1"/>
</dbReference>
<evidence type="ECO:0000313" key="18">
    <source>
        <dbReference type="Proteomes" id="UP000028713"/>
    </source>
</evidence>
<evidence type="ECO:0000256" key="10">
    <source>
        <dbReference type="ARBA" id="ARBA00022777"/>
    </source>
</evidence>
<dbReference type="GO" id="GO:0008986">
    <property type="term" value="F:pyruvate, water dikinase activity"/>
    <property type="evidence" value="ECO:0007669"/>
    <property type="project" value="UniProtKB-EC"/>
</dbReference>
<dbReference type="GO" id="GO:0006094">
    <property type="term" value="P:gluconeogenesis"/>
    <property type="evidence" value="ECO:0007669"/>
    <property type="project" value="UniProtKB-UniPathway"/>
</dbReference>